<dbReference type="RefSeq" id="WP_069834112.1">
    <property type="nucleotide sequence ID" value="NZ_MDGQ01000003.1"/>
</dbReference>
<comment type="caution">
    <text evidence="3">The sequence shown here is derived from an EMBL/GenBank/DDBJ whole genome shotgun (WGS) entry which is preliminary data.</text>
</comment>
<proteinExistence type="predicted"/>
<feature type="domain" description="Pyrroline-5-carboxylate reductase catalytic N-terminal" evidence="1">
    <location>
        <begin position="4"/>
        <end position="91"/>
    </location>
</feature>
<dbReference type="Gene3D" id="1.10.1040.20">
    <property type="entry name" value="ProC-like, C-terminal domain"/>
    <property type="match status" value="1"/>
</dbReference>
<dbReference type="Gene3D" id="3.40.50.720">
    <property type="entry name" value="NAD(P)-binding Rossmann-like Domain"/>
    <property type="match status" value="1"/>
</dbReference>
<sequence length="260" mass="28444">MGHKIAILGTGNVAWHFARVLENAGHVITHVFNREIEKAEKFALDFFNASTGNSTDMSQVDASLFILAISDDAIEEIAQTLVLPHGSMLIHTSGSIPLSALGYAQTQNIGVLYPVQTLSKGQPIDFSKVPLCIEGESQETLNTLEEIASGMSETVYPLSSHQRKVIHLAAVFACNFANHMFSISKKILESNQMTFELLQPLIVETLNKSLDIGPENAQTGPAKRGDLETLDQQFNALSNDAELAEIYKLVSQHIMDTYAD</sequence>
<dbReference type="Pfam" id="PF10728">
    <property type="entry name" value="DUF2520"/>
    <property type="match status" value="1"/>
</dbReference>
<dbReference type="AlphaFoldDB" id="A0A1E5T614"/>
<dbReference type="InterPro" id="IPR037108">
    <property type="entry name" value="TM1727-like_C_sf"/>
</dbReference>
<protein>
    <submittedName>
        <fullName evidence="3">Glycerol-3-phosphate dehydrogenase</fullName>
    </submittedName>
</protein>
<dbReference type="STRING" id="1563681.BFP71_03845"/>
<reference evidence="3 4" key="1">
    <citation type="submission" date="2016-08" db="EMBL/GenBank/DDBJ databases">
        <title>Draft genome of Fabibacter sp. strain SK-8.</title>
        <authorList>
            <person name="Wong S.-K."/>
            <person name="Hamasaki K."/>
            <person name="Yoshizawa S."/>
        </authorList>
    </citation>
    <scope>NUCLEOTIDE SEQUENCE [LARGE SCALE GENOMIC DNA]</scope>
    <source>
        <strain evidence="3 4">SK-8</strain>
    </source>
</reference>
<dbReference type="OrthoDB" id="9810755at2"/>
<organism evidence="3 4">
    <name type="scientific">Roseivirga misakiensis</name>
    <dbReference type="NCBI Taxonomy" id="1563681"/>
    <lineage>
        <taxon>Bacteria</taxon>
        <taxon>Pseudomonadati</taxon>
        <taxon>Bacteroidota</taxon>
        <taxon>Cytophagia</taxon>
        <taxon>Cytophagales</taxon>
        <taxon>Roseivirgaceae</taxon>
        <taxon>Roseivirga</taxon>
    </lineage>
</organism>
<dbReference type="Proteomes" id="UP000095552">
    <property type="component" value="Unassembled WGS sequence"/>
</dbReference>
<dbReference type="Pfam" id="PF03807">
    <property type="entry name" value="F420_oxidored"/>
    <property type="match status" value="1"/>
</dbReference>
<keyword evidence="4" id="KW-1185">Reference proteome</keyword>
<dbReference type="InterPro" id="IPR028939">
    <property type="entry name" value="P5C_Rdtase_cat_N"/>
</dbReference>
<feature type="domain" description="DUF2520" evidence="2">
    <location>
        <begin position="129"/>
        <end position="253"/>
    </location>
</feature>
<dbReference type="PANTHER" id="PTHR40459">
    <property type="entry name" value="CONSERVED HYPOTHETICAL ALANINE AND LEUCINE RICH PROTEIN"/>
    <property type="match status" value="1"/>
</dbReference>
<name>A0A1E5T614_9BACT</name>
<evidence type="ECO:0000259" key="1">
    <source>
        <dbReference type="Pfam" id="PF03807"/>
    </source>
</evidence>
<evidence type="ECO:0000313" key="4">
    <source>
        <dbReference type="Proteomes" id="UP000095552"/>
    </source>
</evidence>
<dbReference type="PANTHER" id="PTHR40459:SF1">
    <property type="entry name" value="CONSERVED HYPOTHETICAL ALANINE AND LEUCINE RICH PROTEIN"/>
    <property type="match status" value="1"/>
</dbReference>
<dbReference type="InterPro" id="IPR018931">
    <property type="entry name" value="DUF2520"/>
</dbReference>
<evidence type="ECO:0000259" key="2">
    <source>
        <dbReference type="Pfam" id="PF10728"/>
    </source>
</evidence>
<dbReference type="EMBL" id="MDGQ01000003">
    <property type="protein sequence ID" value="OEK06800.1"/>
    <property type="molecule type" value="Genomic_DNA"/>
</dbReference>
<dbReference type="InterPro" id="IPR036291">
    <property type="entry name" value="NAD(P)-bd_dom_sf"/>
</dbReference>
<dbReference type="InterPro" id="IPR008927">
    <property type="entry name" value="6-PGluconate_DH-like_C_sf"/>
</dbReference>
<dbReference type="SUPFAM" id="SSF51735">
    <property type="entry name" value="NAD(P)-binding Rossmann-fold domains"/>
    <property type="match status" value="1"/>
</dbReference>
<gene>
    <name evidence="3" type="ORF">BFP71_03845</name>
</gene>
<evidence type="ECO:0000313" key="3">
    <source>
        <dbReference type="EMBL" id="OEK06800.1"/>
    </source>
</evidence>
<accession>A0A1E5T614</accession>
<dbReference type="SUPFAM" id="SSF48179">
    <property type="entry name" value="6-phosphogluconate dehydrogenase C-terminal domain-like"/>
    <property type="match status" value="1"/>
</dbReference>